<dbReference type="GO" id="GO:0006457">
    <property type="term" value="P:protein folding"/>
    <property type="evidence" value="ECO:0007669"/>
    <property type="project" value="InterPro"/>
</dbReference>
<organism evidence="3 4">
    <name type="scientific">Thiorhodococcus mannitoliphagus</name>
    <dbReference type="NCBI Taxonomy" id="329406"/>
    <lineage>
        <taxon>Bacteria</taxon>
        <taxon>Pseudomonadati</taxon>
        <taxon>Pseudomonadota</taxon>
        <taxon>Gammaproteobacteria</taxon>
        <taxon>Chromatiales</taxon>
        <taxon>Chromatiaceae</taxon>
        <taxon>Thiorhodococcus</taxon>
    </lineage>
</organism>
<sequence length="158" mass="17903">MSAKKERLRDRLVELQRTAIGLSTELDAYKRKTQDNETDLFLDLVGVLDAFENLFNNLSLDTLDKSTKRAFKSVGAIQRKLTRLLEARGIARLEFPDGRAQVGRCKVIETRATDEVEEGTILAVVRNGYRRGEQVLRPAEVITASRSQTPAETPQDRW</sequence>
<dbReference type="RefSeq" id="WP_164656180.1">
    <property type="nucleotide sequence ID" value="NZ_JAAIJR010000145.1"/>
</dbReference>
<evidence type="ECO:0000313" key="4">
    <source>
        <dbReference type="Proteomes" id="UP000471640"/>
    </source>
</evidence>
<dbReference type="Gene3D" id="2.30.22.10">
    <property type="entry name" value="Head domain of nucleotide exchange factor GrpE"/>
    <property type="match status" value="1"/>
</dbReference>
<keyword evidence="2" id="KW-0175">Coiled coil</keyword>
<dbReference type="InterPro" id="IPR009012">
    <property type="entry name" value="GrpE_head"/>
</dbReference>
<dbReference type="Pfam" id="PF01025">
    <property type="entry name" value="GrpE"/>
    <property type="match status" value="1"/>
</dbReference>
<dbReference type="AlphaFoldDB" id="A0A6P1DXQ3"/>
<feature type="coiled-coil region" evidence="2">
    <location>
        <begin position="5"/>
        <end position="32"/>
    </location>
</feature>
<dbReference type="GO" id="GO:0000774">
    <property type="term" value="F:adenyl-nucleotide exchange factor activity"/>
    <property type="evidence" value="ECO:0007669"/>
    <property type="project" value="InterPro"/>
</dbReference>
<comment type="caution">
    <text evidence="3">The sequence shown here is derived from an EMBL/GenBank/DDBJ whole genome shotgun (WGS) entry which is preliminary data.</text>
</comment>
<dbReference type="EMBL" id="JAAIJR010000145">
    <property type="protein sequence ID" value="NEX22978.1"/>
    <property type="molecule type" value="Genomic_DNA"/>
</dbReference>
<evidence type="ECO:0000256" key="1">
    <source>
        <dbReference type="ARBA" id="ARBA00023186"/>
    </source>
</evidence>
<proteinExistence type="predicted"/>
<dbReference type="SUPFAM" id="SSF51064">
    <property type="entry name" value="Head domain of nucleotide exchange factor GrpE"/>
    <property type="match status" value="1"/>
</dbReference>
<dbReference type="InterPro" id="IPR000740">
    <property type="entry name" value="GrpE"/>
</dbReference>
<dbReference type="GO" id="GO:0042803">
    <property type="term" value="F:protein homodimerization activity"/>
    <property type="evidence" value="ECO:0007669"/>
    <property type="project" value="InterPro"/>
</dbReference>
<evidence type="ECO:0000313" key="3">
    <source>
        <dbReference type="EMBL" id="NEX22978.1"/>
    </source>
</evidence>
<dbReference type="Proteomes" id="UP000471640">
    <property type="component" value="Unassembled WGS sequence"/>
</dbReference>
<name>A0A6P1DXQ3_9GAMM</name>
<reference evidence="4" key="1">
    <citation type="journal article" date="2020" name="Microbiol. Resour. Announc.">
        <title>Draft Genome Sequences of Thiorhodococcus mannitoliphagus and Thiorhodococcus minor, Purple Sulfur Photosynthetic Bacteria in the Gammaproteobacterial Family Chromatiaceae.</title>
        <authorList>
            <person name="Aviles F.A."/>
            <person name="Meyer T.E."/>
            <person name="Kyndt J.A."/>
        </authorList>
    </citation>
    <scope>NUCLEOTIDE SEQUENCE [LARGE SCALE GENOMIC DNA]</scope>
    <source>
        <strain evidence="4">DSM 18266</strain>
    </source>
</reference>
<dbReference type="GO" id="GO:0051087">
    <property type="term" value="F:protein-folding chaperone binding"/>
    <property type="evidence" value="ECO:0007669"/>
    <property type="project" value="InterPro"/>
</dbReference>
<accession>A0A6P1DXQ3</accession>
<evidence type="ECO:0000256" key="2">
    <source>
        <dbReference type="SAM" id="Coils"/>
    </source>
</evidence>
<keyword evidence="1" id="KW-0143">Chaperone</keyword>
<protein>
    <submittedName>
        <fullName evidence="3">Nucleotide exchange factor GrpE</fullName>
    </submittedName>
</protein>
<gene>
    <name evidence="3" type="primary">grpE</name>
    <name evidence="3" type="ORF">G3480_22200</name>
</gene>
<reference evidence="3 4" key="2">
    <citation type="submission" date="2020-02" db="EMBL/GenBank/DDBJ databases">
        <title>Genome sequences of Thiorhodococcus mannitoliphagus and Thiorhodococcus minor, purple sulfur photosynthetic bacteria in the gammaproteobacterial family, Chromatiaceae.</title>
        <authorList>
            <person name="Aviles F.A."/>
            <person name="Meyer T.E."/>
            <person name="Kyndt J.A."/>
        </authorList>
    </citation>
    <scope>NUCLEOTIDE SEQUENCE [LARGE SCALE GENOMIC DNA]</scope>
    <source>
        <strain evidence="3 4">DSM 18266</strain>
    </source>
</reference>
<keyword evidence="4" id="KW-1185">Reference proteome</keyword>